<feature type="repeat" description="PPR" evidence="2">
    <location>
        <begin position="418"/>
        <end position="452"/>
    </location>
</feature>
<feature type="repeat" description="PPR" evidence="2">
    <location>
        <begin position="182"/>
        <end position="217"/>
    </location>
</feature>
<dbReference type="InterPro" id="IPR046849">
    <property type="entry name" value="E2_motif"/>
</dbReference>
<dbReference type="FunFam" id="1.25.40.10:FF:000184">
    <property type="entry name" value="Pentatricopeptide repeat-containing protein, chloroplastic"/>
    <property type="match status" value="1"/>
</dbReference>
<dbReference type="Pfam" id="PF20430">
    <property type="entry name" value="Eplus_motif"/>
    <property type="match status" value="1"/>
</dbReference>
<name>A0A9Q0YZ51_SALVM</name>
<evidence type="ECO:0008006" key="5">
    <source>
        <dbReference type="Google" id="ProtNLM"/>
    </source>
</evidence>
<sequence length="634" mass="71312">MTAKPAKWNSPTNTIITHPLLLAMESCTSMLQLKQIQAHMTKNALITHTFPASRVLAFCALSDSGDMNHARLLFSQLQNPNTYIWNTMIRGCSRAKTGQTGFLFFCQMVQKGVEMDCRSFVFAFKACEQFPGLLEGKSVHCVVWKMGFVYALLVQNGLVHFYGMRGCLGLARQVFDEISERDVVSWTSMIDGYSKHKWCDEAVKLFDSMLMYSDVKPNEVTMIAVLSSCSQKRDLRLGKTLHEYVKTRNVTRGLNLMNAILDMYVKCGCLDSAREIFDTMGVRDVFSWTSMVNGYAKNGELEMARALFNEMPERNVVSWNAMIAGYSQNNQPKEALELFHSMLEATAFVPMENTLVCVLSACGQLGCLDYGQWIYQNYVRMRYSEISVILANALVDMYAKCGVIHEAAKVFNEMPERNLVSWNSMITAYASHGHAKQALNVFEQMISGGFKPDDITLVGVLSACNHGGLVAQGREYFQNMKRKYGVEPKKEHYACMIDLLGRVGLLEDACELITKMPKEPSVAAWGALIHACRMHGNVEVAKIAAPRLLELDPEDSGVYVLLASIFGSGRRWGDVKVARRMMRERRVKKIPGRSMIEVEGEFHEFLAGDESHPQSEGIYDALDQLYAMSKLEDC</sequence>
<dbReference type="InterPro" id="IPR002885">
    <property type="entry name" value="PPR_rpt"/>
</dbReference>
<evidence type="ECO:0000256" key="2">
    <source>
        <dbReference type="PROSITE-ProRule" id="PRU00708"/>
    </source>
</evidence>
<dbReference type="FunFam" id="1.25.40.10:FF:000348">
    <property type="entry name" value="Pentatricopeptide repeat-containing protein chloroplastic"/>
    <property type="match status" value="1"/>
</dbReference>
<dbReference type="GO" id="GO:0003723">
    <property type="term" value="F:RNA binding"/>
    <property type="evidence" value="ECO:0007669"/>
    <property type="project" value="InterPro"/>
</dbReference>
<proteinExistence type="predicted"/>
<dbReference type="GO" id="GO:0009451">
    <property type="term" value="P:RNA modification"/>
    <property type="evidence" value="ECO:0007669"/>
    <property type="project" value="InterPro"/>
</dbReference>
<reference evidence="3" key="2">
    <citation type="journal article" date="2023" name="Int. J. Mol. Sci.">
        <title>De Novo Assembly and Annotation of 11 Diverse Shrub Willow (Salix) Genomes Reveals Novel Gene Organization in Sex-Linked Regions.</title>
        <authorList>
            <person name="Hyden B."/>
            <person name="Feng K."/>
            <person name="Yates T.B."/>
            <person name="Jawdy S."/>
            <person name="Cereghino C."/>
            <person name="Smart L.B."/>
            <person name="Muchero W."/>
        </authorList>
    </citation>
    <scope>NUCLEOTIDE SEQUENCE [LARGE SCALE GENOMIC DNA]</scope>
    <source>
        <tissue evidence="3">Shoot tip</tissue>
    </source>
</reference>
<protein>
    <recommendedName>
        <fullName evidence="5">Pentacotripeptide-repeat region of PRORP domain-containing protein</fullName>
    </recommendedName>
</protein>
<dbReference type="FunFam" id="1.25.40.10:FF:000344">
    <property type="entry name" value="Pentatricopeptide repeat-containing protein"/>
    <property type="match status" value="1"/>
</dbReference>
<dbReference type="NCBIfam" id="TIGR00756">
    <property type="entry name" value="PPR"/>
    <property type="match status" value="6"/>
</dbReference>
<feature type="repeat" description="PPR" evidence="2">
    <location>
        <begin position="81"/>
        <end position="115"/>
    </location>
</feature>
<dbReference type="PROSITE" id="PS51375">
    <property type="entry name" value="PPR"/>
    <property type="match status" value="5"/>
</dbReference>
<dbReference type="InterPro" id="IPR046848">
    <property type="entry name" value="E_motif"/>
</dbReference>
<comment type="caution">
    <text evidence="3">The sequence shown here is derived from an EMBL/GenBank/DDBJ whole genome shotgun (WGS) entry which is preliminary data.</text>
</comment>
<evidence type="ECO:0000256" key="1">
    <source>
        <dbReference type="ARBA" id="ARBA00022737"/>
    </source>
</evidence>
<keyword evidence="1" id="KW-0677">Repeat</keyword>
<accession>A0A9Q0YZ51</accession>
<feature type="repeat" description="PPR" evidence="2">
    <location>
        <begin position="387"/>
        <end position="417"/>
    </location>
</feature>
<organism evidence="3 4">
    <name type="scientific">Salix viminalis</name>
    <name type="common">Common osier</name>
    <name type="synonym">Basket willow</name>
    <dbReference type="NCBI Taxonomy" id="40686"/>
    <lineage>
        <taxon>Eukaryota</taxon>
        <taxon>Viridiplantae</taxon>
        <taxon>Streptophyta</taxon>
        <taxon>Embryophyta</taxon>
        <taxon>Tracheophyta</taxon>
        <taxon>Spermatophyta</taxon>
        <taxon>Magnoliopsida</taxon>
        <taxon>eudicotyledons</taxon>
        <taxon>Gunneridae</taxon>
        <taxon>Pentapetalae</taxon>
        <taxon>rosids</taxon>
        <taxon>fabids</taxon>
        <taxon>Malpighiales</taxon>
        <taxon>Salicaceae</taxon>
        <taxon>Saliceae</taxon>
        <taxon>Salix</taxon>
    </lineage>
</organism>
<dbReference type="PANTHER" id="PTHR47926">
    <property type="entry name" value="PENTATRICOPEPTIDE REPEAT-CONTAINING PROTEIN"/>
    <property type="match status" value="1"/>
</dbReference>
<dbReference type="Gene3D" id="1.25.40.10">
    <property type="entry name" value="Tetratricopeptide repeat domain"/>
    <property type="match status" value="3"/>
</dbReference>
<dbReference type="AlphaFoldDB" id="A0A9Q0YZ51"/>
<dbReference type="InterPro" id="IPR046960">
    <property type="entry name" value="PPR_At4g14850-like_plant"/>
</dbReference>
<evidence type="ECO:0000313" key="3">
    <source>
        <dbReference type="EMBL" id="KAJ6715470.1"/>
    </source>
</evidence>
<dbReference type="Pfam" id="PF13041">
    <property type="entry name" value="PPR_2"/>
    <property type="match status" value="2"/>
</dbReference>
<dbReference type="OrthoDB" id="185373at2759"/>
<dbReference type="Pfam" id="PF20431">
    <property type="entry name" value="E_motif"/>
    <property type="match status" value="1"/>
</dbReference>
<dbReference type="SUPFAM" id="SSF48452">
    <property type="entry name" value="TPR-like"/>
    <property type="match status" value="1"/>
</dbReference>
<gene>
    <name evidence="3" type="ORF">OIU85_026918</name>
</gene>
<dbReference type="EMBL" id="JAPFFL010000007">
    <property type="protein sequence ID" value="KAJ6715470.1"/>
    <property type="molecule type" value="Genomic_DNA"/>
</dbReference>
<dbReference type="InterPro" id="IPR011990">
    <property type="entry name" value="TPR-like_helical_dom_sf"/>
</dbReference>
<evidence type="ECO:0000313" key="4">
    <source>
        <dbReference type="Proteomes" id="UP001151529"/>
    </source>
</evidence>
<dbReference type="PANTHER" id="PTHR47926:SF387">
    <property type="entry name" value="PENTATRICOPEPTIDE REPEAT-CONTAINING PROTEIN"/>
    <property type="match status" value="1"/>
</dbReference>
<feature type="repeat" description="PPR" evidence="2">
    <location>
        <begin position="284"/>
        <end position="318"/>
    </location>
</feature>
<dbReference type="Pfam" id="PF01535">
    <property type="entry name" value="PPR"/>
    <property type="match status" value="5"/>
</dbReference>
<dbReference type="Proteomes" id="UP001151529">
    <property type="component" value="Chromosome 1"/>
</dbReference>
<keyword evidence="4" id="KW-1185">Reference proteome</keyword>
<reference evidence="3" key="1">
    <citation type="submission" date="2022-11" db="EMBL/GenBank/DDBJ databases">
        <authorList>
            <person name="Hyden B.L."/>
            <person name="Feng K."/>
            <person name="Yates T."/>
            <person name="Jawdy S."/>
            <person name="Smart L.B."/>
            <person name="Muchero W."/>
        </authorList>
    </citation>
    <scope>NUCLEOTIDE SEQUENCE</scope>
    <source>
        <tissue evidence="3">Shoot tip</tissue>
    </source>
</reference>